<dbReference type="AlphaFoldDB" id="A0A9E8DEQ9"/>
<comment type="similarity">
    <text evidence="1 6">Belongs to the type-B carboxylesterase/lipase family.</text>
</comment>
<accession>A0A9E8DEQ9</accession>
<dbReference type="EMBL" id="OM938957">
    <property type="protein sequence ID" value="UZH45661.1"/>
    <property type="molecule type" value="mRNA"/>
</dbReference>
<feature type="domain" description="Carboxylesterase type B" evidence="7">
    <location>
        <begin position="27"/>
        <end position="531"/>
    </location>
</feature>
<dbReference type="EC" id="3.1.1.-" evidence="6"/>
<evidence type="ECO:0000256" key="3">
    <source>
        <dbReference type="ARBA" id="ARBA00022801"/>
    </source>
</evidence>
<proteinExistence type="evidence at transcript level"/>
<keyword evidence="5" id="KW-0325">Glycoprotein</keyword>
<evidence type="ECO:0000256" key="6">
    <source>
        <dbReference type="RuleBase" id="RU361235"/>
    </source>
</evidence>
<dbReference type="InterPro" id="IPR002018">
    <property type="entry name" value="CarbesteraseB"/>
</dbReference>
<keyword evidence="6" id="KW-0732">Signal</keyword>
<keyword evidence="3 6" id="KW-0378">Hydrolase</keyword>
<evidence type="ECO:0000313" key="8">
    <source>
        <dbReference type="EMBL" id="UZH45661.1"/>
    </source>
</evidence>
<dbReference type="Pfam" id="PF00135">
    <property type="entry name" value="COesterase"/>
    <property type="match status" value="1"/>
</dbReference>
<dbReference type="PROSITE" id="PS00122">
    <property type="entry name" value="CARBOXYLESTERASE_B_1"/>
    <property type="match status" value="1"/>
</dbReference>
<sequence>MGMNLGFAFLIVFFGICLKSYHCELTSVIQTDKGPVRGEIIKTFRNNVEFSSFRGIRYGKPPIGHSRFMPPEEAEPWSEIFNATKEATPCPQMDPVFPASYIGDEDCLNLNVYTPRKNFQNLGSNLNAVMIWLHGGRYLSGYTNITYFGPDYLIENNVVVVVTNFRLGALGHLALNLQNASGNAALKDQRLAFRWVKKNIKLFGGDPNSVTIFGESTGGSAVDLHVLSDGSRGLFHRSISMSASPLCDWATATIPEMKIQAFLLGKRLGIRTNDSQELLTALYDTPAEDIIRATSVESNLRPFKPVIEDADVAGASAFLTECSIRKYTTGDFNRLPHMTGFMASEALLYFESLPMLSIVADDVSQQSALVMADIPADILVILSNIMGGLPQTIITDRIHELMAETITNITDILYTSPIDTKQRLMQVFTPVYYYKISIAPEESYHKYRGVPMLSGAAHGDDVPYIWHTPIFPSLTDPDDSFVMTRNRLTRMWTNFAKFSDPTPLGTDDLLLNVTWPVSGPHGFHLEINHQLTVGTRPIDSITKKIQAAYSFNSERYSECT</sequence>
<dbReference type="PANTHER" id="PTHR43142:SF1">
    <property type="entry name" value="CARBOXYLIC ESTER HYDROLASE"/>
    <property type="match status" value="1"/>
</dbReference>
<keyword evidence="2" id="KW-0719">Serine esterase</keyword>
<protein>
    <recommendedName>
        <fullName evidence="6">Carboxylic ester hydrolase</fullName>
        <ecNumber evidence="6">3.1.1.-</ecNumber>
    </recommendedName>
</protein>
<reference evidence="8" key="1">
    <citation type="submission" date="2022-03" db="EMBL/GenBank/DDBJ databases">
        <authorList>
            <person name="Sheng S."/>
        </authorList>
    </citation>
    <scope>NUCLEOTIDE SEQUENCE</scope>
    <source>
        <tissue evidence="8">Abdomen</tissue>
    </source>
</reference>
<dbReference type="InterPro" id="IPR029058">
    <property type="entry name" value="AB_hydrolase_fold"/>
</dbReference>
<evidence type="ECO:0000256" key="4">
    <source>
        <dbReference type="ARBA" id="ARBA00023157"/>
    </source>
</evidence>
<keyword evidence="4" id="KW-1015">Disulfide bond</keyword>
<dbReference type="Gene3D" id="3.40.50.1820">
    <property type="entry name" value="alpha/beta hydrolase"/>
    <property type="match status" value="1"/>
</dbReference>
<dbReference type="SUPFAM" id="SSF53474">
    <property type="entry name" value="alpha/beta-Hydrolases"/>
    <property type="match status" value="1"/>
</dbReference>
<feature type="chain" id="PRO_5039740893" description="Carboxylic ester hydrolase" evidence="6">
    <location>
        <begin position="24"/>
        <end position="560"/>
    </location>
</feature>
<evidence type="ECO:0000259" key="7">
    <source>
        <dbReference type="Pfam" id="PF00135"/>
    </source>
</evidence>
<dbReference type="InterPro" id="IPR019826">
    <property type="entry name" value="Carboxylesterase_B_AS"/>
</dbReference>
<dbReference type="PANTHER" id="PTHR43142">
    <property type="entry name" value="CARBOXYLIC ESTER HYDROLASE"/>
    <property type="match status" value="1"/>
</dbReference>
<evidence type="ECO:0000256" key="5">
    <source>
        <dbReference type="ARBA" id="ARBA00023180"/>
    </source>
</evidence>
<organism evidence="8">
    <name type="scientific">Meteorus pulchricornis</name>
    <dbReference type="NCBI Taxonomy" id="51522"/>
    <lineage>
        <taxon>Eukaryota</taxon>
        <taxon>Metazoa</taxon>
        <taxon>Ecdysozoa</taxon>
        <taxon>Arthropoda</taxon>
        <taxon>Hexapoda</taxon>
        <taxon>Insecta</taxon>
        <taxon>Pterygota</taxon>
        <taxon>Neoptera</taxon>
        <taxon>Endopterygota</taxon>
        <taxon>Hymenoptera</taxon>
        <taxon>Apocrita</taxon>
        <taxon>Ichneumonoidea</taxon>
        <taxon>Braconidae</taxon>
        <taxon>Meteorinae</taxon>
        <taxon>Meteorus</taxon>
    </lineage>
</organism>
<name>A0A9E8DEQ9_9HYME</name>
<dbReference type="GO" id="GO:0052689">
    <property type="term" value="F:carboxylic ester hydrolase activity"/>
    <property type="evidence" value="ECO:0007669"/>
    <property type="project" value="UniProtKB-KW"/>
</dbReference>
<evidence type="ECO:0000256" key="1">
    <source>
        <dbReference type="ARBA" id="ARBA00005964"/>
    </source>
</evidence>
<feature type="signal peptide" evidence="6">
    <location>
        <begin position="1"/>
        <end position="23"/>
    </location>
</feature>
<gene>
    <name evidence="8" type="primary">CXE 27</name>
</gene>
<evidence type="ECO:0000256" key="2">
    <source>
        <dbReference type="ARBA" id="ARBA00022487"/>
    </source>
</evidence>